<evidence type="ECO:0000313" key="2">
    <source>
        <dbReference type="Proteomes" id="UP001302602"/>
    </source>
</evidence>
<reference evidence="1" key="1">
    <citation type="journal article" date="2023" name="Mol. Phylogenet. Evol.">
        <title>Genome-scale phylogeny and comparative genomics of the fungal order Sordariales.</title>
        <authorList>
            <person name="Hensen N."/>
            <person name="Bonometti L."/>
            <person name="Westerberg I."/>
            <person name="Brannstrom I.O."/>
            <person name="Guillou S."/>
            <person name="Cros-Aarteil S."/>
            <person name="Calhoun S."/>
            <person name="Haridas S."/>
            <person name="Kuo A."/>
            <person name="Mondo S."/>
            <person name="Pangilinan J."/>
            <person name="Riley R."/>
            <person name="LaButti K."/>
            <person name="Andreopoulos B."/>
            <person name="Lipzen A."/>
            <person name="Chen C."/>
            <person name="Yan M."/>
            <person name="Daum C."/>
            <person name="Ng V."/>
            <person name="Clum A."/>
            <person name="Steindorff A."/>
            <person name="Ohm R.A."/>
            <person name="Martin F."/>
            <person name="Silar P."/>
            <person name="Natvig D.O."/>
            <person name="Lalanne C."/>
            <person name="Gautier V."/>
            <person name="Ament-Velasquez S.L."/>
            <person name="Kruys A."/>
            <person name="Hutchinson M.I."/>
            <person name="Powell A.J."/>
            <person name="Barry K."/>
            <person name="Miller A.N."/>
            <person name="Grigoriev I.V."/>
            <person name="Debuchy R."/>
            <person name="Gladieux P."/>
            <person name="Hiltunen Thoren M."/>
            <person name="Johannesson H."/>
        </authorList>
    </citation>
    <scope>NUCLEOTIDE SEQUENCE</scope>
    <source>
        <strain evidence="1">CBS 731.68</strain>
    </source>
</reference>
<dbReference type="EMBL" id="MU853224">
    <property type="protein sequence ID" value="KAK4127323.1"/>
    <property type="molecule type" value="Genomic_DNA"/>
</dbReference>
<dbReference type="AlphaFoldDB" id="A0AAN6U6E7"/>
<evidence type="ECO:0000313" key="1">
    <source>
        <dbReference type="EMBL" id="KAK4127323.1"/>
    </source>
</evidence>
<dbReference type="GeneID" id="87822980"/>
<accession>A0AAN6U6E7</accession>
<name>A0AAN6U6E7_9PEZI</name>
<comment type="caution">
    <text evidence="1">The sequence shown here is derived from an EMBL/GenBank/DDBJ whole genome shotgun (WGS) entry which is preliminary data.</text>
</comment>
<organism evidence="1 2">
    <name type="scientific">Parathielavia appendiculata</name>
    <dbReference type="NCBI Taxonomy" id="2587402"/>
    <lineage>
        <taxon>Eukaryota</taxon>
        <taxon>Fungi</taxon>
        <taxon>Dikarya</taxon>
        <taxon>Ascomycota</taxon>
        <taxon>Pezizomycotina</taxon>
        <taxon>Sordariomycetes</taxon>
        <taxon>Sordariomycetidae</taxon>
        <taxon>Sordariales</taxon>
        <taxon>Chaetomiaceae</taxon>
        <taxon>Parathielavia</taxon>
    </lineage>
</organism>
<gene>
    <name evidence="1" type="ORF">N657DRAFT_205511</name>
</gene>
<keyword evidence="2" id="KW-1185">Reference proteome</keyword>
<dbReference type="Proteomes" id="UP001302602">
    <property type="component" value="Unassembled WGS sequence"/>
</dbReference>
<proteinExistence type="predicted"/>
<reference evidence="1" key="2">
    <citation type="submission" date="2023-05" db="EMBL/GenBank/DDBJ databases">
        <authorList>
            <consortium name="Lawrence Berkeley National Laboratory"/>
            <person name="Steindorff A."/>
            <person name="Hensen N."/>
            <person name="Bonometti L."/>
            <person name="Westerberg I."/>
            <person name="Brannstrom I.O."/>
            <person name="Guillou S."/>
            <person name="Cros-Aarteil S."/>
            <person name="Calhoun S."/>
            <person name="Haridas S."/>
            <person name="Kuo A."/>
            <person name="Mondo S."/>
            <person name="Pangilinan J."/>
            <person name="Riley R."/>
            <person name="Labutti K."/>
            <person name="Andreopoulos B."/>
            <person name="Lipzen A."/>
            <person name="Chen C."/>
            <person name="Yanf M."/>
            <person name="Daum C."/>
            <person name="Ng V."/>
            <person name="Clum A."/>
            <person name="Ohm R."/>
            <person name="Martin F."/>
            <person name="Silar P."/>
            <person name="Natvig D."/>
            <person name="Lalanne C."/>
            <person name="Gautier V."/>
            <person name="Ament-Velasquez S.L."/>
            <person name="Kruys A."/>
            <person name="Hutchinson M.I."/>
            <person name="Powell A.J."/>
            <person name="Barry K."/>
            <person name="Miller A.N."/>
            <person name="Grigoriev I.V."/>
            <person name="Debuchy R."/>
            <person name="Gladieux P."/>
            <person name="Thoren M.H."/>
            <person name="Johannesson H."/>
        </authorList>
    </citation>
    <scope>NUCLEOTIDE SEQUENCE</scope>
    <source>
        <strain evidence="1">CBS 731.68</strain>
    </source>
</reference>
<dbReference type="RefSeq" id="XP_062651094.1">
    <property type="nucleotide sequence ID" value="XM_062786214.1"/>
</dbReference>
<protein>
    <submittedName>
        <fullName evidence="1">Uncharacterized protein</fullName>
    </submittedName>
</protein>
<sequence length="162" mass="18009">MVTLPRGMGRRAPRTSACVYCRPELFFSFLPWHPCLFQRVDASLCRRLRSSNNGQHSNVDEGNPYSVLVRRPASSPAGKGSTSPARGGLGVWVSRQWEIRTTPWSCSNAQPTKTHPEIILAGFVGGRFRTARIWCDLASFFFSLSDSDRLNRSSGWSSTGLT</sequence>